<evidence type="ECO:0000256" key="3">
    <source>
        <dbReference type="ARBA" id="ARBA00022475"/>
    </source>
</evidence>
<keyword evidence="12" id="KW-1185">Reference proteome</keyword>
<accession>A0ABY5HGB7</accession>
<reference evidence="11" key="1">
    <citation type="submission" date="2021-04" db="EMBL/GenBank/DDBJ databases">
        <title>Oceanospirillales bacteria with DddD are important DMSP degraders in coastal seawater.</title>
        <authorList>
            <person name="Liu J."/>
        </authorList>
    </citation>
    <scope>NUCLEOTIDE SEQUENCE</scope>
    <source>
        <strain evidence="11">D13-1</strain>
    </source>
</reference>
<dbReference type="InterPro" id="IPR007387">
    <property type="entry name" value="TRAP_DctQ"/>
</dbReference>
<keyword evidence="5 9" id="KW-0812">Transmembrane</keyword>
<evidence type="ECO:0000256" key="4">
    <source>
        <dbReference type="ARBA" id="ARBA00022519"/>
    </source>
</evidence>
<organism evidence="11 12">
    <name type="scientific">Marinobacterium rhizophilum</name>
    <dbReference type="NCBI Taxonomy" id="420402"/>
    <lineage>
        <taxon>Bacteria</taxon>
        <taxon>Pseudomonadati</taxon>
        <taxon>Pseudomonadota</taxon>
        <taxon>Gammaproteobacteria</taxon>
        <taxon>Oceanospirillales</taxon>
        <taxon>Oceanospirillaceae</taxon>
        <taxon>Marinobacterium</taxon>
    </lineage>
</organism>
<gene>
    <name evidence="11" type="ORF">KDW95_18785</name>
</gene>
<feature type="transmembrane region" description="Helical" evidence="9">
    <location>
        <begin position="48"/>
        <end position="70"/>
    </location>
</feature>
<evidence type="ECO:0000313" key="12">
    <source>
        <dbReference type="Proteomes" id="UP001058461"/>
    </source>
</evidence>
<keyword evidence="6 9" id="KW-1133">Transmembrane helix</keyword>
<evidence type="ECO:0000256" key="1">
    <source>
        <dbReference type="ARBA" id="ARBA00004429"/>
    </source>
</evidence>
<keyword evidence="2 9" id="KW-0813">Transport</keyword>
<dbReference type="InterPro" id="IPR055348">
    <property type="entry name" value="DctQ"/>
</dbReference>
<evidence type="ECO:0000256" key="8">
    <source>
        <dbReference type="ARBA" id="ARBA00038436"/>
    </source>
</evidence>
<dbReference type="RefSeq" id="WP_255853328.1">
    <property type="nucleotide sequence ID" value="NZ_CP073347.1"/>
</dbReference>
<dbReference type="EMBL" id="CP073347">
    <property type="protein sequence ID" value="UTW11288.1"/>
    <property type="molecule type" value="Genomic_DNA"/>
</dbReference>
<dbReference type="Proteomes" id="UP001058461">
    <property type="component" value="Chromosome"/>
</dbReference>
<comment type="similarity">
    <text evidence="8 9">Belongs to the TRAP transporter small permease family.</text>
</comment>
<evidence type="ECO:0000259" key="10">
    <source>
        <dbReference type="Pfam" id="PF04290"/>
    </source>
</evidence>
<comment type="subcellular location">
    <subcellularLocation>
        <location evidence="1 9">Cell inner membrane</location>
        <topology evidence="1 9">Multi-pass membrane protein</topology>
    </subcellularLocation>
</comment>
<evidence type="ECO:0000256" key="2">
    <source>
        <dbReference type="ARBA" id="ARBA00022448"/>
    </source>
</evidence>
<protein>
    <recommendedName>
        <fullName evidence="9">TRAP transporter small permease protein</fullName>
    </recommendedName>
</protein>
<evidence type="ECO:0000256" key="6">
    <source>
        <dbReference type="ARBA" id="ARBA00022989"/>
    </source>
</evidence>
<evidence type="ECO:0000256" key="7">
    <source>
        <dbReference type="ARBA" id="ARBA00023136"/>
    </source>
</evidence>
<name>A0ABY5HGB7_9GAMM</name>
<dbReference type="Pfam" id="PF04290">
    <property type="entry name" value="DctQ"/>
    <property type="match status" value="1"/>
</dbReference>
<evidence type="ECO:0000313" key="11">
    <source>
        <dbReference type="EMBL" id="UTW11288.1"/>
    </source>
</evidence>
<feature type="transmembrane region" description="Helical" evidence="9">
    <location>
        <begin position="91"/>
        <end position="113"/>
    </location>
</feature>
<feature type="domain" description="Tripartite ATP-independent periplasmic transporters DctQ component" evidence="10">
    <location>
        <begin position="29"/>
        <end position="160"/>
    </location>
</feature>
<proteinExistence type="inferred from homology"/>
<comment type="function">
    <text evidence="9">Part of the tripartite ATP-independent periplasmic (TRAP) transport system.</text>
</comment>
<feature type="transmembrane region" description="Helical" evidence="9">
    <location>
        <begin position="20"/>
        <end position="42"/>
    </location>
</feature>
<keyword evidence="4 9" id="KW-0997">Cell inner membrane</keyword>
<comment type="caution">
    <text evidence="9">Lacks conserved residue(s) required for the propagation of feature annotation.</text>
</comment>
<keyword evidence="3" id="KW-1003">Cell membrane</keyword>
<keyword evidence="7 9" id="KW-0472">Membrane</keyword>
<evidence type="ECO:0000256" key="9">
    <source>
        <dbReference type="RuleBase" id="RU369079"/>
    </source>
</evidence>
<sequence>MTLVRIADTIDDLNRLIGSLLKWGLLLVVLLTAATAILRYAFNTGYPWLSEIGVWLNAMVFTLGAGWVLLEGGHVRVDLFYGRLGERGRAWVNLIGTLSLLYPMLLVLALKSWPSIQRSWLQLEHSPTIDGLPFMYLLKSCILGFCLLLALQGLSLMCRSLLVLQSTKVGAYQHV</sequence>
<dbReference type="PANTHER" id="PTHR35011">
    <property type="entry name" value="2,3-DIKETO-L-GULONATE TRAP TRANSPORTER SMALL PERMEASE PROTEIN YIAM"/>
    <property type="match status" value="1"/>
</dbReference>
<dbReference type="PANTHER" id="PTHR35011:SF4">
    <property type="entry name" value="SLL1102 PROTEIN"/>
    <property type="match status" value="1"/>
</dbReference>
<comment type="subunit">
    <text evidence="9">The complex comprises the extracytoplasmic solute receptor protein and the two transmembrane proteins.</text>
</comment>
<evidence type="ECO:0000256" key="5">
    <source>
        <dbReference type="ARBA" id="ARBA00022692"/>
    </source>
</evidence>